<name>A0A3G5AHB6_9VIRU</name>
<evidence type="ECO:0000259" key="2">
    <source>
        <dbReference type="Pfam" id="PF07819"/>
    </source>
</evidence>
<feature type="domain" description="GPI inositol-deacylase PGAP1-like alpha/beta" evidence="2">
    <location>
        <begin position="134"/>
        <end position="291"/>
    </location>
</feature>
<dbReference type="Gene3D" id="3.40.50.1820">
    <property type="entry name" value="alpha/beta hydrolase"/>
    <property type="match status" value="1"/>
</dbReference>
<feature type="transmembrane region" description="Helical" evidence="1">
    <location>
        <begin position="12"/>
        <end position="38"/>
    </location>
</feature>
<dbReference type="EMBL" id="MK072509">
    <property type="protein sequence ID" value="AYV86550.1"/>
    <property type="molecule type" value="Genomic_DNA"/>
</dbReference>
<organism evidence="3">
    <name type="scientific">Sylvanvirus sp</name>
    <dbReference type="NCBI Taxonomy" id="2487774"/>
    <lineage>
        <taxon>Viruses</taxon>
    </lineage>
</organism>
<keyword evidence="1" id="KW-0812">Transmembrane</keyword>
<sequence>MPRCLLYKGSRMLMLLLRAALCLACAGIDICVIFIYALDRIIHTYTSINCDELYNSCIFLFEPSIHAMDISTPCDVPVRSNTLLFLIHGSGSSERQFMFVRSWLKRMARVETINLSNDNRDLSSLSDQVATRLLEIASPNNPHLSVILVGVSMGGLIATDLAVNPDWQHVRDQIEIRGVVTMGSPLIGAPLLAFGQRISQQCTQMWSTIKSKFLSEKNVTTVWLLSKRHIDMTPRSPWLTRLHLHFKQYIEACQEKDKSQIETRSPCAWLTMGSLSDIHVPDEYSTLQSIIDTIQVPISVDRFSYQHMTFQVPGHIALTVSPDIFQQLGIFYKNHKA</sequence>
<accession>A0A3G5AHB6</accession>
<dbReference type="SUPFAM" id="SSF53474">
    <property type="entry name" value="alpha/beta-Hydrolases"/>
    <property type="match status" value="1"/>
</dbReference>
<proteinExistence type="predicted"/>
<evidence type="ECO:0000313" key="3">
    <source>
        <dbReference type="EMBL" id="AYV86550.1"/>
    </source>
</evidence>
<evidence type="ECO:0000256" key="1">
    <source>
        <dbReference type="SAM" id="Phobius"/>
    </source>
</evidence>
<gene>
    <name evidence="3" type="ORF">Sylvanvirus3_4</name>
</gene>
<keyword evidence="1" id="KW-1133">Transmembrane helix</keyword>
<reference evidence="3" key="1">
    <citation type="submission" date="2018-10" db="EMBL/GenBank/DDBJ databases">
        <title>Hidden diversity of soil giant viruses.</title>
        <authorList>
            <person name="Schulz F."/>
            <person name="Alteio L."/>
            <person name="Goudeau D."/>
            <person name="Ryan E.M."/>
            <person name="Malmstrom R.R."/>
            <person name="Blanchard J."/>
            <person name="Woyke T."/>
        </authorList>
    </citation>
    <scope>NUCLEOTIDE SEQUENCE</scope>
    <source>
        <strain evidence="3">SYV1</strain>
    </source>
</reference>
<dbReference type="InterPro" id="IPR012908">
    <property type="entry name" value="PGAP1-ab_dom-like"/>
</dbReference>
<protein>
    <recommendedName>
        <fullName evidence="2">GPI inositol-deacylase PGAP1-like alpha/beta domain-containing protein</fullName>
    </recommendedName>
</protein>
<dbReference type="InterPro" id="IPR029058">
    <property type="entry name" value="AB_hydrolase_fold"/>
</dbReference>
<dbReference type="GO" id="GO:0016788">
    <property type="term" value="F:hydrolase activity, acting on ester bonds"/>
    <property type="evidence" value="ECO:0007669"/>
    <property type="project" value="InterPro"/>
</dbReference>
<dbReference type="Pfam" id="PF07819">
    <property type="entry name" value="PGAP1"/>
    <property type="match status" value="1"/>
</dbReference>
<keyword evidence="1" id="KW-0472">Membrane</keyword>